<dbReference type="SUPFAM" id="SSF47473">
    <property type="entry name" value="EF-hand"/>
    <property type="match status" value="1"/>
</dbReference>
<dbReference type="CDD" id="cd00051">
    <property type="entry name" value="EFh"/>
    <property type="match status" value="1"/>
</dbReference>
<dbReference type="PROSITE" id="PS50059">
    <property type="entry name" value="FKBP_PPIASE"/>
    <property type="match status" value="1"/>
</dbReference>
<dbReference type="Gene3D" id="3.10.50.40">
    <property type="match status" value="1"/>
</dbReference>
<dbReference type="GO" id="GO:0005783">
    <property type="term" value="C:endoplasmic reticulum"/>
    <property type="evidence" value="ECO:0007669"/>
    <property type="project" value="UniProtKB-ARBA"/>
</dbReference>
<evidence type="ECO:0000256" key="6">
    <source>
        <dbReference type="ARBA" id="ARBA00022837"/>
    </source>
</evidence>
<feature type="domain" description="EF-hand" evidence="13">
    <location>
        <begin position="119"/>
        <end position="152"/>
    </location>
</feature>
<dbReference type="SMART" id="SM00054">
    <property type="entry name" value="EFh"/>
    <property type="match status" value="2"/>
</dbReference>
<evidence type="ECO:0000256" key="11">
    <source>
        <dbReference type="SAM" id="MobiDB-lite"/>
    </source>
</evidence>
<dbReference type="EC" id="5.2.1.8" evidence="2 10"/>
<dbReference type="InterPro" id="IPR052273">
    <property type="entry name" value="PPIase_FKBP"/>
</dbReference>
<keyword evidence="3" id="KW-0732">Signal</keyword>
<accession>A0A5E4QCV4</accession>
<evidence type="ECO:0000313" key="14">
    <source>
        <dbReference type="EMBL" id="VVC96127.1"/>
    </source>
</evidence>
<evidence type="ECO:0000256" key="5">
    <source>
        <dbReference type="ARBA" id="ARBA00022824"/>
    </source>
</evidence>
<evidence type="ECO:0000256" key="9">
    <source>
        <dbReference type="ARBA" id="ARBA00023235"/>
    </source>
</evidence>
<dbReference type="Pfam" id="PF13202">
    <property type="entry name" value="EF-hand_5"/>
    <property type="match status" value="1"/>
</dbReference>
<dbReference type="Pfam" id="PF13499">
    <property type="entry name" value="EF-hand_7"/>
    <property type="match status" value="1"/>
</dbReference>
<proteinExistence type="predicted"/>
<dbReference type="InterPro" id="IPR011992">
    <property type="entry name" value="EF-hand-dom_pair"/>
</dbReference>
<dbReference type="Gene3D" id="1.10.238.10">
    <property type="entry name" value="EF-hand"/>
    <property type="match status" value="1"/>
</dbReference>
<evidence type="ECO:0000256" key="1">
    <source>
        <dbReference type="ARBA" id="ARBA00000971"/>
    </source>
</evidence>
<dbReference type="AlphaFoldDB" id="A0A5E4QCV4"/>
<organism evidence="14 15">
    <name type="scientific">Leptidea sinapis</name>
    <dbReference type="NCBI Taxonomy" id="189913"/>
    <lineage>
        <taxon>Eukaryota</taxon>
        <taxon>Metazoa</taxon>
        <taxon>Ecdysozoa</taxon>
        <taxon>Arthropoda</taxon>
        <taxon>Hexapoda</taxon>
        <taxon>Insecta</taxon>
        <taxon>Pterygota</taxon>
        <taxon>Neoptera</taxon>
        <taxon>Endopterygota</taxon>
        <taxon>Lepidoptera</taxon>
        <taxon>Glossata</taxon>
        <taxon>Ditrysia</taxon>
        <taxon>Papilionoidea</taxon>
        <taxon>Pieridae</taxon>
        <taxon>Dismorphiinae</taxon>
        <taxon>Leptidea</taxon>
    </lineage>
</organism>
<evidence type="ECO:0000256" key="8">
    <source>
        <dbReference type="ARBA" id="ARBA00023180"/>
    </source>
</evidence>
<reference evidence="14 15" key="1">
    <citation type="submission" date="2017-07" db="EMBL/GenBank/DDBJ databases">
        <authorList>
            <person name="Talla V."/>
            <person name="Backstrom N."/>
        </authorList>
    </citation>
    <scope>NUCLEOTIDE SEQUENCE [LARGE SCALE GENOMIC DNA]</scope>
</reference>
<dbReference type="InterPro" id="IPR002048">
    <property type="entry name" value="EF_hand_dom"/>
</dbReference>
<evidence type="ECO:0000256" key="4">
    <source>
        <dbReference type="ARBA" id="ARBA00022737"/>
    </source>
</evidence>
<evidence type="ECO:0000259" key="13">
    <source>
        <dbReference type="PROSITE" id="PS50222"/>
    </source>
</evidence>
<evidence type="ECO:0000259" key="12">
    <source>
        <dbReference type="PROSITE" id="PS50059"/>
    </source>
</evidence>
<dbReference type="EMBL" id="FZQP02002560">
    <property type="protein sequence ID" value="VVC96127.1"/>
    <property type="molecule type" value="Genomic_DNA"/>
</dbReference>
<dbReference type="GO" id="GO:0005509">
    <property type="term" value="F:calcium ion binding"/>
    <property type="evidence" value="ECO:0007669"/>
    <property type="project" value="InterPro"/>
</dbReference>
<dbReference type="InterPro" id="IPR001179">
    <property type="entry name" value="PPIase_FKBP_dom"/>
</dbReference>
<dbReference type="InterPro" id="IPR018247">
    <property type="entry name" value="EF_Hand_1_Ca_BS"/>
</dbReference>
<dbReference type="GO" id="GO:0003755">
    <property type="term" value="F:peptidyl-prolyl cis-trans isomerase activity"/>
    <property type="evidence" value="ECO:0007669"/>
    <property type="project" value="UniProtKB-KW"/>
</dbReference>
<feature type="domain" description="PPIase FKBP-type" evidence="12">
    <location>
        <begin position="1"/>
        <end position="31"/>
    </location>
</feature>
<evidence type="ECO:0000256" key="7">
    <source>
        <dbReference type="ARBA" id="ARBA00023110"/>
    </source>
</evidence>
<name>A0A5E4QCV4_9NEOP</name>
<evidence type="ECO:0000313" key="15">
    <source>
        <dbReference type="Proteomes" id="UP000324832"/>
    </source>
</evidence>
<dbReference type="PROSITE" id="PS50222">
    <property type="entry name" value="EF_HAND_2"/>
    <property type="match status" value="2"/>
</dbReference>
<feature type="region of interest" description="Disordered" evidence="11">
    <location>
        <begin position="130"/>
        <end position="152"/>
    </location>
</feature>
<dbReference type="InterPro" id="IPR046357">
    <property type="entry name" value="PPIase_dom_sf"/>
</dbReference>
<dbReference type="Proteomes" id="UP000324832">
    <property type="component" value="Unassembled WGS sequence"/>
</dbReference>
<feature type="domain" description="EF-hand" evidence="13">
    <location>
        <begin position="68"/>
        <end position="103"/>
    </location>
</feature>
<sequence length="152" mass="17419">MTYDRDQPFTFQIGVGQVIKGWDQGLLDMCVAHATLHFEVELINIGDSPPSTNVFKEIDDNQDNMLSREEVSIELAFRAMDTDGDKELSREEVSEYLKKQMVPPDGAEMSDDVKQMLESHDKLVEEIFQHEDKDKNGFISHEEFSGPKHDEL</sequence>
<dbReference type="SUPFAM" id="SSF54534">
    <property type="entry name" value="FKBP-like"/>
    <property type="match status" value="1"/>
</dbReference>
<keyword evidence="7 10" id="KW-0697">Rotamase</keyword>
<gene>
    <name evidence="14" type="ORF">LSINAPIS_LOCUS7688</name>
</gene>
<evidence type="ECO:0000256" key="2">
    <source>
        <dbReference type="ARBA" id="ARBA00013194"/>
    </source>
</evidence>
<keyword evidence="8" id="KW-0325">Glycoprotein</keyword>
<comment type="catalytic activity">
    <reaction evidence="1 10">
        <text>[protein]-peptidylproline (omega=180) = [protein]-peptidylproline (omega=0)</text>
        <dbReference type="Rhea" id="RHEA:16237"/>
        <dbReference type="Rhea" id="RHEA-COMP:10747"/>
        <dbReference type="Rhea" id="RHEA-COMP:10748"/>
        <dbReference type="ChEBI" id="CHEBI:83833"/>
        <dbReference type="ChEBI" id="CHEBI:83834"/>
        <dbReference type="EC" id="5.2.1.8"/>
    </reaction>
</comment>
<keyword evidence="6" id="KW-0106">Calcium</keyword>
<dbReference type="Pfam" id="PF00254">
    <property type="entry name" value="FKBP_C"/>
    <property type="match status" value="1"/>
</dbReference>
<dbReference type="PANTHER" id="PTHR46222">
    <property type="entry name" value="PEPTIDYL-PROLYL CIS-TRANS ISOMERASE FKBP7/14"/>
    <property type="match status" value="1"/>
</dbReference>
<keyword evidence="9 10" id="KW-0413">Isomerase</keyword>
<dbReference type="PROSITE" id="PS00018">
    <property type="entry name" value="EF_HAND_1"/>
    <property type="match status" value="2"/>
</dbReference>
<dbReference type="PANTHER" id="PTHR46222:SF3">
    <property type="entry name" value="PEPTIDYLPROLYL ISOMERASE"/>
    <property type="match status" value="1"/>
</dbReference>
<protein>
    <recommendedName>
        <fullName evidence="2 10">peptidylprolyl isomerase</fullName>
        <ecNumber evidence="2 10">5.2.1.8</ecNumber>
    </recommendedName>
</protein>
<keyword evidence="5" id="KW-0256">Endoplasmic reticulum</keyword>
<evidence type="ECO:0000256" key="10">
    <source>
        <dbReference type="PROSITE-ProRule" id="PRU00277"/>
    </source>
</evidence>
<evidence type="ECO:0000256" key="3">
    <source>
        <dbReference type="ARBA" id="ARBA00022729"/>
    </source>
</evidence>
<keyword evidence="4" id="KW-0677">Repeat</keyword>
<keyword evidence="15" id="KW-1185">Reference proteome</keyword>